<sequence>MSYDVFDVRIDESLGCLCKFIDHEGEQAVYDTLEAIRYKNDQYAFLGEATQKWFKNCEVLETEELKEFALEEYEEEQNFNFAKACGKFCRFLQPEDNPTADYIIDMLEDIKISGDKTFYKGRYSQKWFESCEPLSINTLIFLRCPDMEFCECC</sequence>
<proteinExistence type="predicted"/>
<reference evidence="1 2" key="1">
    <citation type="submission" date="2016-12" db="EMBL/GenBank/DDBJ databases">
        <authorList>
            <person name="Song W.-J."/>
            <person name="Kurnit D.M."/>
        </authorList>
    </citation>
    <scope>NUCLEOTIDE SEQUENCE [LARGE SCALE GENOMIC DNA]</scope>
    <source>
        <strain evidence="1 2">DSM 11393</strain>
    </source>
</reference>
<evidence type="ECO:0000313" key="1">
    <source>
        <dbReference type="EMBL" id="SHN66694.1"/>
    </source>
</evidence>
<gene>
    <name evidence="1" type="ORF">SAMN02745728_01677</name>
</gene>
<organism evidence="1 2">
    <name type="scientific">Desulfovibrio litoralis DSM 11393</name>
    <dbReference type="NCBI Taxonomy" id="1121455"/>
    <lineage>
        <taxon>Bacteria</taxon>
        <taxon>Pseudomonadati</taxon>
        <taxon>Thermodesulfobacteriota</taxon>
        <taxon>Desulfovibrionia</taxon>
        <taxon>Desulfovibrionales</taxon>
        <taxon>Desulfovibrionaceae</taxon>
        <taxon>Desulfovibrio</taxon>
    </lineage>
</organism>
<dbReference type="RefSeq" id="WP_143145522.1">
    <property type="nucleotide sequence ID" value="NZ_FRDI01000008.1"/>
</dbReference>
<accession>A0A1M7T7M8</accession>
<keyword evidence="2" id="KW-1185">Reference proteome</keyword>
<evidence type="ECO:0000313" key="2">
    <source>
        <dbReference type="Proteomes" id="UP000186469"/>
    </source>
</evidence>
<protein>
    <submittedName>
        <fullName evidence="1">Uncharacterized protein</fullName>
    </submittedName>
</protein>
<dbReference type="Proteomes" id="UP000186469">
    <property type="component" value="Unassembled WGS sequence"/>
</dbReference>
<name>A0A1M7T7M8_9BACT</name>
<dbReference type="AlphaFoldDB" id="A0A1M7T7M8"/>
<dbReference type="EMBL" id="FRDI01000008">
    <property type="protein sequence ID" value="SHN66694.1"/>
    <property type="molecule type" value="Genomic_DNA"/>
</dbReference>
<dbReference type="STRING" id="1121455.SAMN02745728_01677"/>